<gene>
    <name evidence="1" type="ORF">A2806_00545</name>
</gene>
<protein>
    <submittedName>
        <fullName evidence="1">Uncharacterized protein</fullName>
    </submittedName>
</protein>
<reference evidence="1 2" key="1">
    <citation type="journal article" date="2016" name="Nat. Commun.">
        <title>Thousands of microbial genomes shed light on interconnected biogeochemical processes in an aquifer system.</title>
        <authorList>
            <person name="Anantharaman K."/>
            <person name="Brown C.T."/>
            <person name="Hug L.A."/>
            <person name="Sharon I."/>
            <person name="Castelle C.J."/>
            <person name="Probst A.J."/>
            <person name="Thomas B.C."/>
            <person name="Singh A."/>
            <person name="Wilkins M.J."/>
            <person name="Karaoz U."/>
            <person name="Brodie E.L."/>
            <person name="Williams K.H."/>
            <person name="Hubbard S.S."/>
            <person name="Banfield J.F."/>
        </authorList>
    </citation>
    <scope>NUCLEOTIDE SEQUENCE [LARGE SCALE GENOMIC DNA]</scope>
</reference>
<evidence type="ECO:0000313" key="2">
    <source>
        <dbReference type="Proteomes" id="UP000177629"/>
    </source>
</evidence>
<dbReference type="Proteomes" id="UP000177629">
    <property type="component" value="Unassembled WGS sequence"/>
</dbReference>
<sequence>MDPSALERIRRESKEMMDSRLAKASFEHLLEAAPKDEQRALLEEGDLHAALLGVRPAARFTQSPEMAERITNRLMADEIFGKKFRVATARGFIYNPEATQQIIDKNQEIFTALGYNPSDYEALLEKALADPESSGRRIEVGLLVGHPKLDVLCEAAFFDDQGWKKARNILTPDVAAQIEEVVEKRKQEMVDPKYADLPKSKGVVRRHNIPGVHRVDIRNTGWNEWEESLEGTRLKNRIANTYENSGFDDLITRWRRRYPDLFPKEEPPEWLKKTTKAK</sequence>
<comment type="caution">
    <text evidence="1">The sequence shown here is derived from an EMBL/GenBank/DDBJ whole genome shotgun (WGS) entry which is preliminary data.</text>
</comment>
<dbReference type="STRING" id="1802362.A2806_00545"/>
<organism evidence="1 2">
    <name type="scientific">Candidatus Terrybacteria bacterium RIFCSPHIGHO2_01_FULL_48_17</name>
    <dbReference type="NCBI Taxonomy" id="1802362"/>
    <lineage>
        <taxon>Bacteria</taxon>
        <taxon>Candidatus Terryibacteriota</taxon>
    </lineage>
</organism>
<name>A0A1G2PIF7_9BACT</name>
<dbReference type="EMBL" id="MHSS01000008">
    <property type="protein sequence ID" value="OHA48114.1"/>
    <property type="molecule type" value="Genomic_DNA"/>
</dbReference>
<accession>A0A1G2PIF7</accession>
<evidence type="ECO:0000313" key="1">
    <source>
        <dbReference type="EMBL" id="OHA48114.1"/>
    </source>
</evidence>
<proteinExistence type="predicted"/>
<dbReference type="AlphaFoldDB" id="A0A1G2PIF7"/>